<comment type="caution">
    <text evidence="5">The sequence shown here is derived from an EMBL/GenBank/DDBJ whole genome shotgun (WGS) entry which is preliminary data.</text>
</comment>
<proteinExistence type="predicted"/>
<gene>
    <name evidence="5" type="ORF">HETSPECPRED_004033</name>
</gene>
<dbReference type="InterPro" id="IPR001680">
    <property type="entry name" value="WD40_rpt"/>
</dbReference>
<feature type="repeat" description="WD" evidence="3">
    <location>
        <begin position="227"/>
        <end position="259"/>
    </location>
</feature>
<keyword evidence="2" id="KW-0677">Repeat</keyword>
<feature type="region of interest" description="Disordered" evidence="4">
    <location>
        <begin position="1"/>
        <end position="52"/>
    </location>
</feature>
<dbReference type="Gene3D" id="2.130.10.10">
    <property type="entry name" value="YVTN repeat-like/Quinoprotein amine dehydrogenase"/>
    <property type="match status" value="1"/>
</dbReference>
<dbReference type="PANTHER" id="PTHR19857">
    <property type="entry name" value="MITOCHONDRIAL DIVISION PROTEIN 1-RELATED"/>
    <property type="match status" value="1"/>
</dbReference>
<dbReference type="SUPFAM" id="SSF50978">
    <property type="entry name" value="WD40 repeat-like"/>
    <property type="match status" value="2"/>
</dbReference>
<evidence type="ECO:0000256" key="3">
    <source>
        <dbReference type="PROSITE-ProRule" id="PRU00221"/>
    </source>
</evidence>
<protein>
    <recommendedName>
        <fullName evidence="7">Anaphase-promoting complex subunit 4 WD40 domain-containing protein</fullName>
    </recommendedName>
</protein>
<dbReference type="PANTHER" id="PTHR19857:SF8">
    <property type="entry name" value="ANGIO-ASSOCIATED MIGRATORY CELL PROTEIN"/>
    <property type="match status" value="1"/>
</dbReference>
<feature type="repeat" description="WD" evidence="3">
    <location>
        <begin position="134"/>
        <end position="167"/>
    </location>
</feature>
<feature type="compositionally biased region" description="Polar residues" evidence="4">
    <location>
        <begin position="115"/>
        <end position="126"/>
    </location>
</feature>
<dbReference type="InterPro" id="IPR051179">
    <property type="entry name" value="WD_repeat_multifunction"/>
</dbReference>
<evidence type="ECO:0000256" key="2">
    <source>
        <dbReference type="ARBA" id="ARBA00022737"/>
    </source>
</evidence>
<feature type="compositionally biased region" description="Gly residues" evidence="4">
    <location>
        <begin position="342"/>
        <end position="355"/>
    </location>
</feature>
<dbReference type="InterPro" id="IPR036322">
    <property type="entry name" value="WD40_repeat_dom_sf"/>
</dbReference>
<keyword evidence="1 3" id="KW-0853">WD repeat</keyword>
<keyword evidence="6" id="KW-1185">Reference proteome</keyword>
<feature type="region of interest" description="Disordered" evidence="4">
    <location>
        <begin position="328"/>
        <end position="355"/>
    </location>
</feature>
<dbReference type="InterPro" id="IPR015943">
    <property type="entry name" value="WD40/YVTN_repeat-like_dom_sf"/>
</dbReference>
<feature type="region of interest" description="Disordered" evidence="4">
    <location>
        <begin position="104"/>
        <end position="126"/>
    </location>
</feature>
<dbReference type="PROSITE" id="PS50294">
    <property type="entry name" value="WD_REPEATS_REGION"/>
    <property type="match status" value="1"/>
</dbReference>
<evidence type="ECO:0008006" key="7">
    <source>
        <dbReference type="Google" id="ProtNLM"/>
    </source>
</evidence>
<evidence type="ECO:0000256" key="4">
    <source>
        <dbReference type="SAM" id="MobiDB-lite"/>
    </source>
</evidence>
<organism evidence="5 6">
    <name type="scientific">Heterodermia speciosa</name>
    <dbReference type="NCBI Taxonomy" id="116794"/>
    <lineage>
        <taxon>Eukaryota</taxon>
        <taxon>Fungi</taxon>
        <taxon>Dikarya</taxon>
        <taxon>Ascomycota</taxon>
        <taxon>Pezizomycotina</taxon>
        <taxon>Lecanoromycetes</taxon>
        <taxon>OSLEUM clade</taxon>
        <taxon>Lecanoromycetidae</taxon>
        <taxon>Caliciales</taxon>
        <taxon>Physciaceae</taxon>
        <taxon>Heterodermia</taxon>
    </lineage>
</organism>
<feature type="compositionally biased region" description="Low complexity" evidence="4">
    <location>
        <begin position="1"/>
        <end position="12"/>
    </location>
</feature>
<evidence type="ECO:0000313" key="6">
    <source>
        <dbReference type="Proteomes" id="UP000664521"/>
    </source>
</evidence>
<dbReference type="OrthoDB" id="10261640at2759"/>
<dbReference type="AlphaFoldDB" id="A0A8H3IMX6"/>
<dbReference type="Pfam" id="PF00400">
    <property type="entry name" value="WD40"/>
    <property type="match status" value="3"/>
</dbReference>
<name>A0A8H3IMX6_9LECA</name>
<sequence length="509" mass="52364">MASSRPPFSSDQPPDDDDTLLDAAEAAEEVIPDQDHPMDSDDASDTDSANPLDQDEEEIQLQNDSIAHFDAHRDSVFCIAQHPTIPNTIATGGGDDTTYIFSTNPSSPRLLPKSYESNPDPSSTRASLLTSAKLTGHTDSVNALTYTLPDGKYLLSGGLDGQLRAYSTTDPSYPLLAAAQEVPEINFVIPSPHPSYPNTIALGASDGSVWVYTVDPPDSPLRILQAYYLHTASCTAGAWSPDGKLLATVSEDGSLYVWDPFGEAAAVGIDAGGAQAIVGLTASDQRFAVEGGLYSVAVAPSGAFVVVGGAEGMIRVVGLPRVGGTGVSTTAGKKGAGSKSKSGGGRKAGAANGSGGGSAGQAGAVLASLQVQSEGVETLSFASPPLSLLGAGSLDGSIVLFDTAHNFAVRRHIREAHEEYAVVQVDFSRENGQEHLLTSCGLDGAVRRWDTRGGTAAAGQGLVGEWRGHRGEGEGGGVLGFVQGGKEGKIITAGDDGVVLVFGEDKGQL</sequence>
<reference evidence="5" key="1">
    <citation type="submission" date="2021-03" db="EMBL/GenBank/DDBJ databases">
        <authorList>
            <person name="Tagirdzhanova G."/>
        </authorList>
    </citation>
    <scope>NUCLEOTIDE SEQUENCE</scope>
</reference>
<dbReference type="EMBL" id="CAJPDS010000024">
    <property type="protein sequence ID" value="CAF9919554.1"/>
    <property type="molecule type" value="Genomic_DNA"/>
</dbReference>
<evidence type="ECO:0000256" key="1">
    <source>
        <dbReference type="ARBA" id="ARBA00022574"/>
    </source>
</evidence>
<feature type="compositionally biased region" description="Low complexity" evidence="4">
    <location>
        <begin position="331"/>
        <end position="341"/>
    </location>
</feature>
<dbReference type="SMART" id="SM00320">
    <property type="entry name" value="WD40"/>
    <property type="match status" value="7"/>
</dbReference>
<dbReference type="PROSITE" id="PS50082">
    <property type="entry name" value="WD_REPEATS_2"/>
    <property type="match status" value="2"/>
</dbReference>
<accession>A0A8H3IMX6</accession>
<dbReference type="Proteomes" id="UP000664521">
    <property type="component" value="Unassembled WGS sequence"/>
</dbReference>
<evidence type="ECO:0000313" key="5">
    <source>
        <dbReference type="EMBL" id="CAF9919554.1"/>
    </source>
</evidence>
<feature type="compositionally biased region" description="Acidic residues" evidence="4">
    <location>
        <begin position="13"/>
        <end position="32"/>
    </location>
</feature>